<keyword evidence="2" id="KW-1185">Reference proteome</keyword>
<dbReference type="EMBL" id="CP111019">
    <property type="protein sequence ID" value="WAR12633.1"/>
    <property type="molecule type" value="Genomic_DNA"/>
</dbReference>
<dbReference type="Proteomes" id="UP001164746">
    <property type="component" value="Chromosome 8"/>
</dbReference>
<proteinExistence type="predicted"/>
<accession>A0ABY7ERP7</accession>
<gene>
    <name evidence="1" type="ORF">MAR_026813</name>
</gene>
<protein>
    <submittedName>
        <fullName evidence="1">Uncharacterized protein</fullName>
    </submittedName>
</protein>
<evidence type="ECO:0000313" key="2">
    <source>
        <dbReference type="Proteomes" id="UP001164746"/>
    </source>
</evidence>
<evidence type="ECO:0000313" key="1">
    <source>
        <dbReference type="EMBL" id="WAR12633.1"/>
    </source>
</evidence>
<sequence length="65" mass="7610">MYTIVIRKPMSCPRFAHVTLSYIRGLSPKQRHFRCFGSAKQRATFQDNLFDVKKGIDIMADHRSH</sequence>
<name>A0ABY7ERP7_MYAAR</name>
<organism evidence="1 2">
    <name type="scientific">Mya arenaria</name>
    <name type="common">Soft-shell clam</name>
    <dbReference type="NCBI Taxonomy" id="6604"/>
    <lineage>
        <taxon>Eukaryota</taxon>
        <taxon>Metazoa</taxon>
        <taxon>Spiralia</taxon>
        <taxon>Lophotrochozoa</taxon>
        <taxon>Mollusca</taxon>
        <taxon>Bivalvia</taxon>
        <taxon>Autobranchia</taxon>
        <taxon>Heteroconchia</taxon>
        <taxon>Euheterodonta</taxon>
        <taxon>Imparidentia</taxon>
        <taxon>Neoheterodontei</taxon>
        <taxon>Myida</taxon>
        <taxon>Myoidea</taxon>
        <taxon>Myidae</taxon>
        <taxon>Mya</taxon>
    </lineage>
</organism>
<reference evidence="1" key="1">
    <citation type="submission" date="2022-11" db="EMBL/GenBank/DDBJ databases">
        <title>Centuries of genome instability and evolution in soft-shell clam transmissible cancer (bioRxiv).</title>
        <authorList>
            <person name="Hart S.F.M."/>
            <person name="Yonemitsu M.A."/>
            <person name="Giersch R.M."/>
            <person name="Beal B.F."/>
            <person name="Arriagada G."/>
            <person name="Davis B.W."/>
            <person name="Ostrander E.A."/>
            <person name="Goff S.P."/>
            <person name="Metzger M.J."/>
        </authorList>
    </citation>
    <scope>NUCLEOTIDE SEQUENCE</scope>
    <source>
        <strain evidence="1">MELC-2E11</strain>
        <tissue evidence="1">Siphon/mantle</tissue>
    </source>
</reference>